<dbReference type="SMART" id="SM00838">
    <property type="entry name" value="EFG_C"/>
    <property type="match status" value="1"/>
</dbReference>
<dbReference type="InterPro" id="IPR000640">
    <property type="entry name" value="EFG_V-like"/>
</dbReference>
<dbReference type="GO" id="GO:0003924">
    <property type="term" value="F:GTPase activity"/>
    <property type="evidence" value="ECO:0007669"/>
    <property type="project" value="InterPro"/>
</dbReference>
<dbReference type="GO" id="GO:0005525">
    <property type="term" value="F:GTP binding"/>
    <property type="evidence" value="ECO:0007669"/>
    <property type="project" value="UniProtKB-KW"/>
</dbReference>
<dbReference type="InterPro" id="IPR009022">
    <property type="entry name" value="EFG_III"/>
</dbReference>
<dbReference type="InterPro" id="IPR027417">
    <property type="entry name" value="P-loop_NTPase"/>
</dbReference>
<evidence type="ECO:0000256" key="4">
    <source>
        <dbReference type="ARBA" id="ARBA00023134"/>
    </source>
</evidence>
<evidence type="ECO:0000313" key="8">
    <source>
        <dbReference type="Proteomes" id="UP001515480"/>
    </source>
</evidence>
<dbReference type="SUPFAM" id="SSF52540">
    <property type="entry name" value="P-loop containing nucleoside triphosphate hydrolases"/>
    <property type="match status" value="1"/>
</dbReference>
<dbReference type="FunFam" id="3.40.50.300:FF:000514">
    <property type="entry name" value="Ribosome-releasing factor 2, mitochondrial"/>
    <property type="match status" value="1"/>
</dbReference>
<dbReference type="Pfam" id="PF00009">
    <property type="entry name" value="GTP_EFTU"/>
    <property type="match status" value="1"/>
</dbReference>
<dbReference type="SMART" id="SM00889">
    <property type="entry name" value="EFG_IV"/>
    <property type="match status" value="1"/>
</dbReference>
<keyword evidence="4" id="KW-0342">GTP-binding</keyword>
<dbReference type="PANTHER" id="PTHR43261:SF1">
    <property type="entry name" value="RIBOSOME-RELEASING FACTOR 2, MITOCHONDRIAL"/>
    <property type="match status" value="1"/>
</dbReference>
<dbReference type="Gene3D" id="3.40.50.300">
    <property type="entry name" value="P-loop containing nucleotide triphosphate hydrolases"/>
    <property type="match status" value="1"/>
</dbReference>
<dbReference type="GO" id="GO:0032543">
    <property type="term" value="P:mitochondrial translation"/>
    <property type="evidence" value="ECO:0007669"/>
    <property type="project" value="TreeGrafter"/>
</dbReference>
<name>A0AB34JLL9_PRYPA</name>
<evidence type="ECO:0000259" key="6">
    <source>
        <dbReference type="PROSITE" id="PS51722"/>
    </source>
</evidence>
<dbReference type="NCBIfam" id="TIGR00231">
    <property type="entry name" value="small_GTP"/>
    <property type="match status" value="1"/>
</dbReference>
<dbReference type="Gene3D" id="3.30.230.10">
    <property type="match status" value="1"/>
</dbReference>
<dbReference type="CDD" id="cd16262">
    <property type="entry name" value="EFG_III"/>
    <property type="match status" value="1"/>
</dbReference>
<dbReference type="InterPro" id="IPR000795">
    <property type="entry name" value="T_Tr_GTP-bd_dom"/>
</dbReference>
<dbReference type="SUPFAM" id="SSF50447">
    <property type="entry name" value="Translation proteins"/>
    <property type="match status" value="1"/>
</dbReference>
<dbReference type="Gene3D" id="2.40.30.10">
    <property type="entry name" value="Translation factors"/>
    <property type="match status" value="1"/>
</dbReference>
<dbReference type="Gene3D" id="3.30.70.870">
    <property type="entry name" value="Elongation Factor G (Translational Gtpase), domain 3"/>
    <property type="match status" value="1"/>
</dbReference>
<dbReference type="AlphaFoldDB" id="A0AB34JLL9"/>
<feature type="region of interest" description="Disordered" evidence="5">
    <location>
        <begin position="571"/>
        <end position="591"/>
    </location>
</feature>
<dbReference type="GO" id="GO:0032790">
    <property type="term" value="P:ribosome disassembly"/>
    <property type="evidence" value="ECO:0007669"/>
    <property type="project" value="TreeGrafter"/>
</dbReference>
<gene>
    <name evidence="7" type="ORF">AB1Y20_017924</name>
</gene>
<dbReference type="PROSITE" id="PS00301">
    <property type="entry name" value="G_TR_1"/>
    <property type="match status" value="1"/>
</dbReference>
<dbReference type="GO" id="GO:0005759">
    <property type="term" value="C:mitochondrial matrix"/>
    <property type="evidence" value="ECO:0007669"/>
    <property type="project" value="UniProtKB-ARBA"/>
</dbReference>
<dbReference type="PRINTS" id="PR00315">
    <property type="entry name" value="ELONGATNFCT"/>
</dbReference>
<evidence type="ECO:0000256" key="5">
    <source>
        <dbReference type="SAM" id="MobiDB-lite"/>
    </source>
</evidence>
<evidence type="ECO:0000256" key="1">
    <source>
        <dbReference type="ARBA" id="ARBA00022741"/>
    </source>
</evidence>
<dbReference type="CDD" id="cd01514">
    <property type="entry name" value="Elongation_Factor_C"/>
    <property type="match status" value="1"/>
</dbReference>
<dbReference type="FunFam" id="3.30.70.240:FF:000001">
    <property type="entry name" value="Elongation factor G"/>
    <property type="match status" value="1"/>
</dbReference>
<dbReference type="Pfam" id="PF14492">
    <property type="entry name" value="EFG_III"/>
    <property type="match status" value="1"/>
</dbReference>
<protein>
    <recommendedName>
        <fullName evidence="6">Tr-type G domain-containing protein</fullName>
    </recommendedName>
</protein>
<organism evidence="7 8">
    <name type="scientific">Prymnesium parvum</name>
    <name type="common">Toxic golden alga</name>
    <dbReference type="NCBI Taxonomy" id="97485"/>
    <lineage>
        <taxon>Eukaryota</taxon>
        <taxon>Haptista</taxon>
        <taxon>Haptophyta</taxon>
        <taxon>Prymnesiophyceae</taxon>
        <taxon>Prymnesiales</taxon>
        <taxon>Prymnesiaceae</taxon>
        <taxon>Prymnesium</taxon>
    </lineage>
</organism>
<dbReference type="Pfam" id="PF00679">
    <property type="entry name" value="EFG_C"/>
    <property type="match status" value="1"/>
</dbReference>
<keyword evidence="1" id="KW-0547">Nucleotide-binding</keyword>
<keyword evidence="8" id="KW-1185">Reference proteome</keyword>
<dbReference type="Pfam" id="PF03144">
    <property type="entry name" value="GTP_EFTU_D2"/>
    <property type="match status" value="1"/>
</dbReference>
<sequence length="786" mass="83102">MIPPALRALARGAARGPLLSRRRPLSSGALHRTRNVGIIAHIDAGKTTTTERMLLLAGVTRSAGEVDSGDTVMDFMDEERKRGITIQAAATSFGWRDHLIHLIDTPGHVDFTIEVERSVRVLDGAVLIVDAVAGSQAQTETVWRQARAHATPAVAFINKMDREGADFHAAVASLEERLRLTAIPAQLPLFEADGSFVGAVDLCSMESIRYRTEAAAKGRPSKLEMRREPISADGAARARDARQALVERVAELEGDGEVTELYLADEPVPAATLHAAIRRLTLSGAGVPVLCGASLHGLGVEALLDAIAAYLPSPAEQPAPLLWPRGHAKASVGIASAPSSPTAEEAEGVALADGARAVALAFKVQHDAHTKKPVVWLRVYGGVIRAGDALLNTRTGEAQKPTRLLRMHGEDAEAIEQVEEGGICAAVGLREARTGDTLLLEPASGCETLQLPSLRIPSPVFFCAVEPDSSGQQAALDKALEALCLEDPSMHTSVDKATGQQLVGGMGELHLEVIASRLRGHFGLDVRVGAMRVAYREGIGAKEVAESEHAVAPAAAEVVKLVLAVEPWRPTPPREARAPAPPPAAARKAGGAGAEGELVDYVRSEEDGVRTAAAAGVRKLLLRREMLALRDGLRAAAQLGPIHGFPLFGASATLLSVHRPRGTSPEALRVAAAEALGEALARAQPHLLEPVMKVELRAPEKFIGSVLSEITGARRGTVVQLSQPTPSGGDQRHLLSAQVPVAGLIGYSTALRSMTAGEASLSMEFSHYAPLDPHTQQQLLLELRGY</sequence>
<dbReference type="Proteomes" id="UP001515480">
    <property type="component" value="Unassembled WGS sequence"/>
</dbReference>
<evidence type="ECO:0000256" key="3">
    <source>
        <dbReference type="ARBA" id="ARBA00023128"/>
    </source>
</evidence>
<dbReference type="PROSITE" id="PS51722">
    <property type="entry name" value="G_TR_2"/>
    <property type="match status" value="1"/>
</dbReference>
<dbReference type="InterPro" id="IPR041095">
    <property type="entry name" value="EFG_II"/>
</dbReference>
<dbReference type="InterPro" id="IPR005517">
    <property type="entry name" value="Transl_elong_EFG/EF2_IV"/>
</dbReference>
<keyword evidence="2" id="KW-0648">Protein biosynthesis</keyword>
<dbReference type="Gene3D" id="3.30.70.240">
    <property type="match status" value="1"/>
</dbReference>
<evidence type="ECO:0000256" key="2">
    <source>
        <dbReference type="ARBA" id="ARBA00022917"/>
    </source>
</evidence>
<dbReference type="PANTHER" id="PTHR43261">
    <property type="entry name" value="TRANSLATION ELONGATION FACTOR G-RELATED"/>
    <property type="match status" value="1"/>
</dbReference>
<dbReference type="InterPro" id="IPR035647">
    <property type="entry name" value="EFG_III/V"/>
</dbReference>
<dbReference type="InterPro" id="IPR004161">
    <property type="entry name" value="EFTu-like_2"/>
</dbReference>
<comment type="caution">
    <text evidence="7">The sequence shown here is derived from an EMBL/GenBank/DDBJ whole genome shotgun (WGS) entry which is preliminary data.</text>
</comment>
<dbReference type="InterPro" id="IPR014721">
    <property type="entry name" value="Ribsml_uS5_D2-typ_fold_subgr"/>
</dbReference>
<dbReference type="InterPro" id="IPR020568">
    <property type="entry name" value="Ribosomal_Su5_D2-typ_SF"/>
</dbReference>
<proteinExistence type="predicted"/>
<dbReference type="SUPFAM" id="SSF54211">
    <property type="entry name" value="Ribosomal protein S5 domain 2-like"/>
    <property type="match status" value="1"/>
</dbReference>
<dbReference type="InterPro" id="IPR031157">
    <property type="entry name" value="G_TR_CS"/>
</dbReference>
<dbReference type="InterPro" id="IPR009000">
    <property type="entry name" value="Transl_B-barrel_sf"/>
</dbReference>
<feature type="domain" description="Tr-type G" evidence="6">
    <location>
        <begin position="31"/>
        <end position="315"/>
    </location>
</feature>
<reference evidence="7 8" key="1">
    <citation type="journal article" date="2024" name="Science">
        <title>Giant polyketide synthase enzymes in the biosynthesis of giant marine polyether toxins.</title>
        <authorList>
            <person name="Fallon T.R."/>
            <person name="Shende V.V."/>
            <person name="Wierzbicki I.H."/>
            <person name="Pendleton A.L."/>
            <person name="Watervoot N.F."/>
            <person name="Auber R.P."/>
            <person name="Gonzalez D.J."/>
            <person name="Wisecaver J.H."/>
            <person name="Moore B.S."/>
        </authorList>
    </citation>
    <scope>NUCLEOTIDE SEQUENCE [LARGE SCALE GENOMIC DNA]</scope>
    <source>
        <strain evidence="7 8">12B1</strain>
    </source>
</reference>
<accession>A0AB34JLL9</accession>
<keyword evidence="3" id="KW-0496">Mitochondrion</keyword>
<dbReference type="EMBL" id="JBGBPQ010000006">
    <property type="protein sequence ID" value="KAL1522960.1"/>
    <property type="molecule type" value="Genomic_DNA"/>
</dbReference>
<dbReference type="InterPro" id="IPR005225">
    <property type="entry name" value="Small_GTP-bd"/>
</dbReference>
<dbReference type="CDD" id="cd01886">
    <property type="entry name" value="EF-G"/>
    <property type="match status" value="1"/>
</dbReference>
<evidence type="ECO:0000313" key="7">
    <source>
        <dbReference type="EMBL" id="KAL1522960.1"/>
    </source>
</evidence>
<dbReference type="SUPFAM" id="SSF54980">
    <property type="entry name" value="EF-G C-terminal domain-like"/>
    <property type="match status" value="2"/>
</dbReference>